<keyword evidence="5" id="KW-1185">Reference proteome</keyword>
<dbReference type="Gene3D" id="3.30.470.20">
    <property type="entry name" value="ATP-grasp fold, B domain"/>
    <property type="match status" value="1"/>
</dbReference>
<evidence type="ECO:0000313" key="4">
    <source>
        <dbReference type="EMBL" id="RFU40196.1"/>
    </source>
</evidence>
<dbReference type="InterPro" id="IPR005479">
    <property type="entry name" value="CPAse_ATP-bd"/>
</dbReference>
<protein>
    <submittedName>
        <fullName evidence="4">ATP-grasp domain-containing protein</fullName>
    </submittedName>
</protein>
<sequence length="336" mass="36646">MDDAAALFSAEQHAALEGAFRLPGMSHAPADVADKSALLECCRREGIPVPASHVPSGPDLAEADLAALGFPLIAKWARPWALPPGERGTTLVHDLREARARLALARSAGHRAAGPVVFQRIVGDTRHDWFFQGYFDDESNLVFGGTGKKRLAYPRRTGATVVGEWLPNPPLETHVRTIAKRLGYTGPADLDFRYDQRDGTYSLLDYNPRLGAQFRLFTDRRGVDLVRVMHLVGSGRPVPPPLPAFGRRILVENHYLPLMAATPRHALAALRHGELAWLAADDLAPMATLVRQSAMVAARRIVGGTARTTSRAGRWAVTRTSARRGATVPGDDPRHH</sequence>
<dbReference type="PROSITE" id="PS50975">
    <property type="entry name" value="ATP_GRASP"/>
    <property type="match status" value="1"/>
</dbReference>
<reference evidence="4 5" key="1">
    <citation type="submission" date="2018-08" db="EMBL/GenBank/DDBJ databases">
        <title>Actinomadura jelena sp. nov., a novel Actinomycete isolated from soil in Chad.</title>
        <authorList>
            <person name="Shi L."/>
        </authorList>
    </citation>
    <scope>NUCLEOTIDE SEQUENCE [LARGE SCALE GENOMIC DNA]</scope>
    <source>
        <strain evidence="4 5">NEAU-G17</strain>
    </source>
</reference>
<dbReference type="AlphaFoldDB" id="A0A372JK59"/>
<name>A0A372JK59_9ACTN</name>
<dbReference type="EMBL" id="QURH01000300">
    <property type="protein sequence ID" value="RFU40196.1"/>
    <property type="molecule type" value="Genomic_DNA"/>
</dbReference>
<keyword evidence="1" id="KW-0067">ATP-binding</keyword>
<dbReference type="GO" id="GO:0046872">
    <property type="term" value="F:metal ion binding"/>
    <property type="evidence" value="ECO:0007669"/>
    <property type="project" value="InterPro"/>
</dbReference>
<evidence type="ECO:0000259" key="3">
    <source>
        <dbReference type="PROSITE" id="PS50975"/>
    </source>
</evidence>
<dbReference type="Pfam" id="PF02786">
    <property type="entry name" value="CPSase_L_D2"/>
    <property type="match status" value="1"/>
</dbReference>
<evidence type="ECO:0000256" key="2">
    <source>
        <dbReference type="SAM" id="MobiDB-lite"/>
    </source>
</evidence>
<keyword evidence="1" id="KW-0547">Nucleotide-binding</keyword>
<gene>
    <name evidence="4" type="ORF">DZF91_18395</name>
</gene>
<feature type="domain" description="ATP-grasp" evidence="3">
    <location>
        <begin position="39"/>
        <end position="234"/>
    </location>
</feature>
<evidence type="ECO:0000313" key="5">
    <source>
        <dbReference type="Proteomes" id="UP000261811"/>
    </source>
</evidence>
<dbReference type="Proteomes" id="UP000261811">
    <property type="component" value="Unassembled WGS sequence"/>
</dbReference>
<proteinExistence type="predicted"/>
<accession>A0A372JK59</accession>
<comment type="caution">
    <text evidence="4">The sequence shown here is derived from an EMBL/GenBank/DDBJ whole genome shotgun (WGS) entry which is preliminary data.</text>
</comment>
<dbReference type="InterPro" id="IPR011761">
    <property type="entry name" value="ATP-grasp"/>
</dbReference>
<feature type="region of interest" description="Disordered" evidence="2">
    <location>
        <begin position="312"/>
        <end position="336"/>
    </location>
</feature>
<organism evidence="4 5">
    <name type="scientific">Actinomadura logoneensis</name>
    <dbReference type="NCBI Taxonomy" id="2293572"/>
    <lineage>
        <taxon>Bacteria</taxon>
        <taxon>Bacillati</taxon>
        <taxon>Actinomycetota</taxon>
        <taxon>Actinomycetes</taxon>
        <taxon>Streptosporangiales</taxon>
        <taxon>Thermomonosporaceae</taxon>
        <taxon>Actinomadura</taxon>
    </lineage>
</organism>
<dbReference type="OrthoDB" id="5483448at2"/>
<dbReference type="GO" id="GO:0005524">
    <property type="term" value="F:ATP binding"/>
    <property type="evidence" value="ECO:0007669"/>
    <property type="project" value="UniProtKB-UniRule"/>
</dbReference>
<dbReference type="RefSeq" id="WP_117358690.1">
    <property type="nucleotide sequence ID" value="NZ_QURH01000300.1"/>
</dbReference>
<dbReference type="SUPFAM" id="SSF56059">
    <property type="entry name" value="Glutathione synthetase ATP-binding domain-like"/>
    <property type="match status" value="1"/>
</dbReference>
<evidence type="ECO:0000256" key="1">
    <source>
        <dbReference type="PROSITE-ProRule" id="PRU00409"/>
    </source>
</evidence>